<comment type="caution">
    <text evidence="1">The sequence shown here is derived from an EMBL/GenBank/DDBJ whole genome shotgun (WGS) entry which is preliminary data.</text>
</comment>
<protein>
    <recommendedName>
        <fullName evidence="3">Knr4/Smi1-like domain-containing protein</fullName>
    </recommendedName>
</protein>
<evidence type="ECO:0008006" key="3">
    <source>
        <dbReference type="Google" id="ProtNLM"/>
    </source>
</evidence>
<dbReference type="PATRIC" id="fig|1938.6.peg.4694"/>
<dbReference type="RefSeq" id="WP_033207388.1">
    <property type="nucleotide sequence ID" value="NZ_LGUP01000238.1"/>
</dbReference>
<dbReference type="Proteomes" id="UP000037023">
    <property type="component" value="Unassembled WGS sequence"/>
</dbReference>
<dbReference type="SUPFAM" id="SSF160631">
    <property type="entry name" value="SMI1/KNR4-like"/>
    <property type="match status" value="1"/>
</dbReference>
<dbReference type="Pfam" id="PF14568">
    <property type="entry name" value="SUKH_6"/>
    <property type="match status" value="1"/>
</dbReference>
<dbReference type="OrthoDB" id="5572373at2"/>
<evidence type="ECO:0000313" key="1">
    <source>
        <dbReference type="EMBL" id="KOG22571.1"/>
    </source>
</evidence>
<dbReference type="AlphaFoldDB" id="A0A0L8K9M4"/>
<organism evidence="1 2">
    <name type="scientific">Streptomyces viridochromogenes</name>
    <dbReference type="NCBI Taxonomy" id="1938"/>
    <lineage>
        <taxon>Bacteria</taxon>
        <taxon>Bacillati</taxon>
        <taxon>Actinomycetota</taxon>
        <taxon>Actinomycetes</taxon>
        <taxon>Kitasatosporales</taxon>
        <taxon>Streptomycetaceae</taxon>
        <taxon>Streptomyces</taxon>
    </lineage>
</organism>
<evidence type="ECO:0000313" key="2">
    <source>
        <dbReference type="Proteomes" id="UP000037023"/>
    </source>
</evidence>
<accession>A0A0L8K9M4</accession>
<sequence>MGHHSLTRLVAPPAKPVDAGGDWTLPEAALGVRLPEDYKWLVETYGWGEFCDFLYLRTPFGASKYNGVEWQSGRPSGAPERDRKRYPYPLHPSPGGLLVWGATMDADRLCWLTVGGPQDWPVVVWSRDGEYETHAMGAAGFIENWAGGHIGSRLLGDMEPDLAPWFNAFRPRVHRCLRLTEGRLAHSERLHILREALTPTTDRGSWRSERGESGQDHFATVDTDWLLTYDMSSPHQIRISFPPEDSERVRQHLFDAVRLMGCEVLRMTTAAGTSLPRWDAATGEDG</sequence>
<proteinExistence type="predicted"/>
<reference evidence="1 2" key="1">
    <citation type="submission" date="2015-06" db="EMBL/GenBank/DDBJ databases">
        <authorList>
            <person name="Hoefler B.C."/>
            <person name="Straight P.D."/>
        </authorList>
    </citation>
    <scope>NUCLEOTIDE SEQUENCE [LARGE SCALE GENOMIC DNA]</scope>
    <source>
        <strain evidence="1 2">NRRL 3427</strain>
    </source>
</reference>
<dbReference type="Gene3D" id="3.40.1580.10">
    <property type="entry name" value="SMI1/KNR4-like"/>
    <property type="match status" value="1"/>
</dbReference>
<gene>
    <name evidence="1" type="ORF">ADK34_21780</name>
</gene>
<dbReference type="EMBL" id="LGUP01000238">
    <property type="protein sequence ID" value="KOG22571.1"/>
    <property type="molecule type" value="Genomic_DNA"/>
</dbReference>
<dbReference type="InterPro" id="IPR037883">
    <property type="entry name" value="Knr4/Smi1-like_sf"/>
</dbReference>
<name>A0A0L8K9M4_STRVR</name>